<dbReference type="InterPro" id="IPR045221">
    <property type="entry name" value="Sphingomyelin_synth-like"/>
</dbReference>
<dbReference type="GO" id="GO:0005886">
    <property type="term" value="C:plasma membrane"/>
    <property type="evidence" value="ECO:0007669"/>
    <property type="project" value="TreeGrafter"/>
</dbReference>
<dbReference type="PANTHER" id="PTHR21290">
    <property type="entry name" value="SPHINGOMYELIN SYNTHETASE"/>
    <property type="match status" value="1"/>
</dbReference>
<dbReference type="GO" id="GO:0033188">
    <property type="term" value="F:sphingomyelin synthase activity"/>
    <property type="evidence" value="ECO:0007669"/>
    <property type="project" value="TreeGrafter"/>
</dbReference>
<comment type="similarity">
    <text evidence="2">Belongs to the sphingomyelin synthase family.</text>
</comment>
<evidence type="ECO:0000256" key="7">
    <source>
        <dbReference type="ARBA" id="ARBA00023098"/>
    </source>
</evidence>
<evidence type="ECO:0000256" key="8">
    <source>
        <dbReference type="ARBA" id="ARBA00023136"/>
    </source>
</evidence>
<reference evidence="11 12" key="1">
    <citation type="submission" date="2016-08" db="EMBL/GenBank/DDBJ databases">
        <title>Genomes of anaerobic fungi encode conserved fungal cellulosomes for biomass hydrolysis.</title>
        <authorList>
            <consortium name="DOE Joint Genome Institute"/>
            <person name="Haitjema C.H."/>
            <person name="Gilmore S.P."/>
            <person name="Henske J.K."/>
            <person name="Solomon K.V."/>
            <person name="De Groot R."/>
            <person name="Kuo A."/>
            <person name="Mondo S.J."/>
            <person name="Salamov A.A."/>
            <person name="Labutti K."/>
            <person name="Zhao Z."/>
            <person name="Chiniquy J."/>
            <person name="Barry K."/>
            <person name="Brewer H.M."/>
            <person name="Purvine S.O."/>
            <person name="Wright A.T."/>
            <person name="Boxma B."/>
            <person name="Van Alen T."/>
            <person name="Hackstein J.H."/>
            <person name="Baker S.E."/>
            <person name="Grigoriev I.V."/>
            <person name="O'Malley M.A."/>
        </authorList>
    </citation>
    <scope>NUCLEOTIDE SEQUENCE [LARGE SCALE GENOMIC DNA]</scope>
    <source>
        <strain evidence="12">finn</strain>
    </source>
</reference>
<keyword evidence="6 9" id="KW-1133">Transmembrane helix</keyword>
<proteinExistence type="inferred from homology"/>
<comment type="subcellular location">
    <subcellularLocation>
        <location evidence="1">Membrane</location>
        <topology evidence="1">Multi-pass membrane protein</topology>
    </subcellularLocation>
</comment>
<protein>
    <recommendedName>
        <fullName evidence="10">Sphingomyelin synthase-like domain-containing protein</fullName>
    </recommendedName>
</protein>
<keyword evidence="5" id="KW-0746">Sphingolipid metabolism</keyword>
<name>A0A1Y1VKD5_9FUNG</name>
<feature type="transmembrane region" description="Helical" evidence="9">
    <location>
        <begin position="39"/>
        <end position="63"/>
    </location>
</feature>
<keyword evidence="4 9" id="KW-0812">Transmembrane</keyword>
<dbReference type="PANTHER" id="PTHR21290:SF25">
    <property type="entry name" value="SPHINGOMYELIN SYNTHASE-RELATED PROTEIN 1"/>
    <property type="match status" value="1"/>
</dbReference>
<dbReference type="EMBL" id="MCFH01000004">
    <property type="protein sequence ID" value="ORX58544.1"/>
    <property type="molecule type" value="Genomic_DNA"/>
</dbReference>
<evidence type="ECO:0000256" key="2">
    <source>
        <dbReference type="ARBA" id="ARBA00005441"/>
    </source>
</evidence>
<accession>A0A1Y1VKD5</accession>
<dbReference type="GO" id="GO:0046513">
    <property type="term" value="P:ceramide biosynthetic process"/>
    <property type="evidence" value="ECO:0007669"/>
    <property type="project" value="TreeGrafter"/>
</dbReference>
<dbReference type="InterPro" id="IPR025749">
    <property type="entry name" value="Sphingomyelin_synth-like_dom"/>
</dbReference>
<evidence type="ECO:0000256" key="9">
    <source>
        <dbReference type="SAM" id="Phobius"/>
    </source>
</evidence>
<sequence>MEQETVEKVSDTLIINDNKKTLFKKIKPYLIIYRNNRDIVFTLYAAIWFFFCTYVVCLANSYADRTNTNVINGNNNDYVAPDIILEFAHKFYLENEWIPRDIADLMVRTTSAFIIIRAITLKEYSFTVARRILLVMGFVYLLRACFIPLTVLPTPWVACEKTYKDDDNIFLDALLLELQLRVACGDVFFSGHTIMFTLIIMEYWYYCKQTWINIIVTIFNVVGMFTLIMSSYHYSIDVLCAFIFSSMAWVIYHWAVKNPQLGGSWWGIIINYFDDPFYYDHDSLPIAYDQNVLAPGNITDGVNISNIQKFDTADNIKDIESGSPANEVTLLYEMNKEHQKKVNSQKLNKNSDEEDDYLTEEEKIYKRNSVLSDTSIDNISNLNLNPSLNNIVDVQPFIEEVTKKDKYLLPTFGTKIYKHHSLTSLLSNNSDNNIPQFLNRSSYASSNNISMSSASSINQNISLGNPLTQSPTMLPALPPSIGKVNKDEYSNKSIDSYTSADSKNYKNSNSIVNSQGISPIQPAQSTFEPVRDTISNYSGSGIVKSNSRHDIASINANISNIKSAVQFKSNSIENITIESIHDIHGSSN</sequence>
<feature type="transmembrane region" description="Helical" evidence="9">
    <location>
        <begin position="132"/>
        <end position="158"/>
    </location>
</feature>
<evidence type="ECO:0000313" key="11">
    <source>
        <dbReference type="EMBL" id="ORX58544.1"/>
    </source>
</evidence>
<evidence type="ECO:0000256" key="5">
    <source>
        <dbReference type="ARBA" id="ARBA00022919"/>
    </source>
</evidence>
<comment type="caution">
    <text evidence="11">The sequence shown here is derived from an EMBL/GenBank/DDBJ whole genome shotgun (WGS) entry which is preliminary data.</text>
</comment>
<feature type="transmembrane region" description="Helical" evidence="9">
    <location>
        <begin position="178"/>
        <end position="199"/>
    </location>
</feature>
<dbReference type="STRING" id="1754191.A0A1Y1VKD5"/>
<reference evidence="11 12" key="2">
    <citation type="submission" date="2016-08" db="EMBL/GenBank/DDBJ databases">
        <title>Pervasive Adenine N6-methylation of Active Genes in Fungi.</title>
        <authorList>
            <consortium name="DOE Joint Genome Institute"/>
            <person name="Mondo S.J."/>
            <person name="Dannebaum R.O."/>
            <person name="Kuo R.C."/>
            <person name="Labutti K."/>
            <person name="Haridas S."/>
            <person name="Kuo A."/>
            <person name="Salamov A."/>
            <person name="Ahrendt S.R."/>
            <person name="Lipzen A."/>
            <person name="Sullivan W."/>
            <person name="Andreopoulos W.B."/>
            <person name="Clum A."/>
            <person name="Lindquist E."/>
            <person name="Daum C."/>
            <person name="Ramamoorthy G.K."/>
            <person name="Gryganskyi A."/>
            <person name="Culley D."/>
            <person name="Magnuson J.K."/>
            <person name="James T.Y."/>
            <person name="O'Malley M.A."/>
            <person name="Stajich J.E."/>
            <person name="Spatafora J.W."/>
            <person name="Visel A."/>
            <person name="Grigoriev I.V."/>
        </authorList>
    </citation>
    <scope>NUCLEOTIDE SEQUENCE [LARGE SCALE GENOMIC DNA]</scope>
    <source>
        <strain evidence="12">finn</strain>
    </source>
</reference>
<dbReference type="GO" id="GO:0000139">
    <property type="term" value="C:Golgi membrane"/>
    <property type="evidence" value="ECO:0007669"/>
    <property type="project" value="TreeGrafter"/>
</dbReference>
<evidence type="ECO:0000256" key="6">
    <source>
        <dbReference type="ARBA" id="ARBA00022989"/>
    </source>
</evidence>
<keyword evidence="12" id="KW-1185">Reference proteome</keyword>
<evidence type="ECO:0000256" key="3">
    <source>
        <dbReference type="ARBA" id="ARBA00022679"/>
    </source>
</evidence>
<gene>
    <name evidence="11" type="ORF">BCR36DRAFT_318052</name>
</gene>
<dbReference type="OrthoDB" id="2155561at2759"/>
<dbReference type="GO" id="GO:0005789">
    <property type="term" value="C:endoplasmic reticulum membrane"/>
    <property type="evidence" value="ECO:0007669"/>
    <property type="project" value="TreeGrafter"/>
</dbReference>
<keyword evidence="7" id="KW-0443">Lipid metabolism</keyword>
<dbReference type="GO" id="GO:0047493">
    <property type="term" value="F:ceramide cholinephosphotransferase activity"/>
    <property type="evidence" value="ECO:0007669"/>
    <property type="project" value="TreeGrafter"/>
</dbReference>
<feature type="domain" description="Sphingomyelin synthase-like" evidence="10">
    <location>
        <begin position="184"/>
        <end position="253"/>
    </location>
</feature>
<evidence type="ECO:0000313" key="12">
    <source>
        <dbReference type="Proteomes" id="UP000193719"/>
    </source>
</evidence>
<evidence type="ECO:0000259" key="10">
    <source>
        <dbReference type="Pfam" id="PF14360"/>
    </source>
</evidence>
<feature type="transmembrane region" description="Helical" evidence="9">
    <location>
        <begin position="211"/>
        <end position="228"/>
    </location>
</feature>
<organism evidence="11 12">
    <name type="scientific">Piromyces finnis</name>
    <dbReference type="NCBI Taxonomy" id="1754191"/>
    <lineage>
        <taxon>Eukaryota</taxon>
        <taxon>Fungi</taxon>
        <taxon>Fungi incertae sedis</taxon>
        <taxon>Chytridiomycota</taxon>
        <taxon>Chytridiomycota incertae sedis</taxon>
        <taxon>Neocallimastigomycetes</taxon>
        <taxon>Neocallimastigales</taxon>
        <taxon>Neocallimastigaceae</taxon>
        <taxon>Piromyces</taxon>
    </lineage>
</organism>
<evidence type="ECO:0000256" key="4">
    <source>
        <dbReference type="ARBA" id="ARBA00022692"/>
    </source>
</evidence>
<dbReference type="AlphaFoldDB" id="A0A1Y1VKD5"/>
<dbReference type="Proteomes" id="UP000193719">
    <property type="component" value="Unassembled WGS sequence"/>
</dbReference>
<dbReference type="Pfam" id="PF14360">
    <property type="entry name" value="PAP2_C"/>
    <property type="match status" value="1"/>
</dbReference>
<keyword evidence="3" id="KW-0808">Transferase</keyword>
<evidence type="ECO:0000256" key="1">
    <source>
        <dbReference type="ARBA" id="ARBA00004141"/>
    </source>
</evidence>
<keyword evidence="8 9" id="KW-0472">Membrane</keyword>